<dbReference type="EMBL" id="ABEXCJ050000003">
    <property type="protein sequence ID" value="EMR4590064.1"/>
    <property type="molecule type" value="Genomic_DNA"/>
</dbReference>
<evidence type="ECO:0000313" key="2">
    <source>
        <dbReference type="EMBL" id="EMR4590064.1"/>
    </source>
</evidence>
<accession>A0AAD2ZII3</accession>
<dbReference type="EMBL" id="ABEXCJ040000003">
    <property type="protein sequence ID" value="ELR5217877.1"/>
    <property type="molecule type" value="Genomic_DNA"/>
</dbReference>
<comment type="caution">
    <text evidence="1">The sequence shown here is derived from an EMBL/GenBank/DDBJ whole genome shotgun (WGS) entry which is preliminary data.</text>
</comment>
<gene>
    <name evidence="2" type="ORF">M0K77_002390</name>
    <name evidence="1" type="ORF">M0K77_RS11950</name>
</gene>
<evidence type="ECO:0000313" key="1">
    <source>
        <dbReference type="EMBL" id="ELR5217877.1"/>
    </source>
</evidence>
<name>A0AAD2ZII3_PRORE</name>
<sequence length="256" mass="29443">MAKCYYPGCTSHASTKEHIPPKSFFPDSKKLNLMTVKSCKAHNNEKTKDDIYVLANICLNSIVDGGSDAQEVFESNVKPQLMYNNESLLKKVLKNTSKRQDGINTFEVDVLRLNSFFECLTYGVIQKKTGRELNIENYSVNHIYLNLQERDNDGNLSQTHLAMKDFWKKNLLHCTEISEILEFKIEPKKGYSTEIYSVRFMGCDFMKAFESDEFNSSITVIHKFYDHFVVISLLTRVASFSKTPIHIGMPNFSEEN</sequence>
<reference evidence="1" key="1">
    <citation type="submission" date="2023-10" db="EMBL/GenBank/DDBJ databases">
        <authorList>
            <consortium name="Clinical and Environmental Microbiology Branch: Whole genome sequencing antimicrobial resistance pathogens in the healthcare setting"/>
        </authorList>
    </citation>
    <scope>NUCLEOTIDE SEQUENCE</scope>
    <source>
        <strain evidence="1">2020QW-00022</strain>
    </source>
</reference>
<proteinExistence type="predicted"/>
<protein>
    <recommendedName>
        <fullName evidence="3">HNH endonuclease</fullName>
    </recommendedName>
</protein>
<evidence type="ECO:0008006" key="3">
    <source>
        <dbReference type="Google" id="ProtNLM"/>
    </source>
</evidence>
<dbReference type="AlphaFoldDB" id="A0AAD2ZII3"/>
<organism evidence="1">
    <name type="scientific">Providencia rettgeri</name>
    <dbReference type="NCBI Taxonomy" id="587"/>
    <lineage>
        <taxon>Bacteria</taxon>
        <taxon>Pseudomonadati</taxon>
        <taxon>Pseudomonadota</taxon>
        <taxon>Gammaproteobacteria</taxon>
        <taxon>Enterobacterales</taxon>
        <taxon>Morganellaceae</taxon>
        <taxon>Providencia</taxon>
    </lineage>
</organism>